<dbReference type="GO" id="GO:0008287">
    <property type="term" value="C:protein serine/threonine phosphatase complex"/>
    <property type="evidence" value="ECO:0007669"/>
    <property type="project" value="TreeGrafter"/>
</dbReference>
<dbReference type="AlphaFoldDB" id="A0A914WPA6"/>
<proteinExistence type="predicted"/>
<feature type="region of interest" description="Disordered" evidence="1">
    <location>
        <begin position="221"/>
        <end position="410"/>
    </location>
</feature>
<accession>A0A914WPA6</accession>
<dbReference type="Proteomes" id="UP000887566">
    <property type="component" value="Unplaced"/>
</dbReference>
<dbReference type="WBParaSite" id="PSAMB.scaffold4763size13610.g25129.t1">
    <property type="protein sequence ID" value="PSAMB.scaffold4763size13610.g25129.t1"/>
    <property type="gene ID" value="PSAMB.scaffold4763size13610.g25129"/>
</dbReference>
<dbReference type="InterPro" id="IPR016024">
    <property type="entry name" value="ARM-type_fold"/>
</dbReference>
<organism evidence="2 3">
    <name type="scientific">Plectus sambesii</name>
    <dbReference type="NCBI Taxonomy" id="2011161"/>
    <lineage>
        <taxon>Eukaryota</taxon>
        <taxon>Metazoa</taxon>
        <taxon>Ecdysozoa</taxon>
        <taxon>Nematoda</taxon>
        <taxon>Chromadorea</taxon>
        <taxon>Plectida</taxon>
        <taxon>Plectina</taxon>
        <taxon>Plectoidea</taxon>
        <taxon>Plectidae</taxon>
        <taxon>Plectus</taxon>
    </lineage>
</organism>
<evidence type="ECO:0000313" key="2">
    <source>
        <dbReference type="Proteomes" id="UP000887566"/>
    </source>
</evidence>
<dbReference type="InterPro" id="IPR039918">
    <property type="entry name" value="PPP4R4"/>
</dbReference>
<feature type="compositionally biased region" description="Polar residues" evidence="1">
    <location>
        <begin position="443"/>
        <end position="472"/>
    </location>
</feature>
<reference evidence="3" key="1">
    <citation type="submission" date="2022-11" db="UniProtKB">
        <authorList>
            <consortium name="WormBaseParasite"/>
        </authorList>
    </citation>
    <scope>IDENTIFICATION</scope>
</reference>
<feature type="compositionally biased region" description="Basic and acidic residues" evidence="1">
    <location>
        <begin position="231"/>
        <end position="245"/>
    </location>
</feature>
<feature type="region of interest" description="Disordered" evidence="1">
    <location>
        <begin position="1"/>
        <end position="23"/>
    </location>
</feature>
<feature type="compositionally biased region" description="Basic and acidic residues" evidence="1">
    <location>
        <begin position="321"/>
        <end position="334"/>
    </location>
</feature>
<dbReference type="GO" id="GO:0019888">
    <property type="term" value="F:protein phosphatase regulator activity"/>
    <property type="evidence" value="ECO:0007669"/>
    <property type="project" value="TreeGrafter"/>
</dbReference>
<feature type="compositionally biased region" description="Low complexity" evidence="1">
    <location>
        <begin position="366"/>
        <end position="396"/>
    </location>
</feature>
<dbReference type="SUPFAM" id="SSF48371">
    <property type="entry name" value="ARM repeat"/>
    <property type="match status" value="1"/>
</dbReference>
<dbReference type="PANTHER" id="PTHR21467:SF0">
    <property type="entry name" value="SERINE_THREONINE-PROTEIN PHOSPHATASE 4 REGULATORY SUBUNIT 4"/>
    <property type="match status" value="1"/>
</dbReference>
<name>A0A914WPA6_9BILA</name>
<sequence>MQINAQTADHPCPGKQRELHSGHRSQLDRILMACNRLIRGTGAWRNHEAFLRNIACIGQVVSGDDLHVAFVPMLKEEVLTARALPCRLAAAETLLLFLRDTESLRRRQAIIDFFVQSLCMHQSCHKRKLFLEVVNAILRLFSRVFFKANFLSPTLKLADDKVSNIRLKLCKLLPKLKQALVIPGDEQLLVQIERVVREMLSKEQNANNRHLIQSYACELSRAETGSPNDEEDKRREVLERQRWDGKPSTGPTKPPLPTPREAVDSSSRPPAVPRRPMGSTPQTTSRLRLQRPKTAVVRPQPQVVVTKRSPSPMPMNFISKEPMERNDYEKENDNKLSALKPPTASRTRVTEVNNSPGGRYSVQRPAATMTQRTASTAQSATTASASAAGRPRSVSATQRNGISSTPVQNTARTTITLAQLAANNNSNNNGRSSIPISGWRRTSPATSTVSSIGLQPSKSSANVANRSSSTLRRSPYGLVKVQSSSAIERKPCQMSFRVSGHT</sequence>
<protein>
    <submittedName>
        <fullName evidence="3">Uncharacterized protein</fullName>
    </submittedName>
</protein>
<feature type="region of interest" description="Disordered" evidence="1">
    <location>
        <begin position="423"/>
        <end position="475"/>
    </location>
</feature>
<dbReference type="Gene3D" id="1.25.10.10">
    <property type="entry name" value="Leucine-rich Repeat Variant"/>
    <property type="match status" value="1"/>
</dbReference>
<dbReference type="PANTHER" id="PTHR21467">
    <property type="entry name" value="PROTEIN PHOSPHATASE 4 REGULATORY SUBUNIT 4 PPP4R4"/>
    <property type="match status" value="1"/>
</dbReference>
<evidence type="ECO:0000313" key="3">
    <source>
        <dbReference type="WBParaSite" id="PSAMB.scaffold4763size13610.g25129.t1"/>
    </source>
</evidence>
<dbReference type="InterPro" id="IPR011989">
    <property type="entry name" value="ARM-like"/>
</dbReference>
<dbReference type="GO" id="GO:0005829">
    <property type="term" value="C:cytosol"/>
    <property type="evidence" value="ECO:0007669"/>
    <property type="project" value="TreeGrafter"/>
</dbReference>
<feature type="compositionally biased region" description="Polar residues" evidence="1">
    <location>
        <begin position="344"/>
        <end position="356"/>
    </location>
</feature>
<feature type="compositionally biased region" description="Polar residues" evidence="1">
    <location>
        <begin position="397"/>
        <end position="410"/>
    </location>
</feature>
<evidence type="ECO:0000256" key="1">
    <source>
        <dbReference type="SAM" id="MobiDB-lite"/>
    </source>
</evidence>
<keyword evidence="2" id="KW-1185">Reference proteome</keyword>